<organism evidence="2 3">
    <name type="scientific">Staphylococcus lugdunensis</name>
    <dbReference type="NCBI Taxonomy" id="28035"/>
    <lineage>
        <taxon>Bacteria</taxon>
        <taxon>Bacillati</taxon>
        <taxon>Bacillota</taxon>
        <taxon>Bacilli</taxon>
        <taxon>Bacillales</taxon>
        <taxon>Staphylococcaceae</taxon>
        <taxon>Staphylococcus</taxon>
    </lineage>
</organism>
<feature type="transmembrane region" description="Helical" evidence="1">
    <location>
        <begin position="65"/>
        <end position="84"/>
    </location>
</feature>
<gene>
    <name evidence="2" type="ORF">EQ812_05385</name>
</gene>
<dbReference type="RefSeq" id="WP_037555017.1">
    <property type="nucleotide sequence ID" value="NZ_CAXOPE010000001.1"/>
</dbReference>
<feature type="transmembrane region" description="Helical" evidence="1">
    <location>
        <begin position="271"/>
        <end position="288"/>
    </location>
</feature>
<dbReference type="EMBL" id="SCHB01000003">
    <property type="protein sequence ID" value="TBW72413.1"/>
    <property type="molecule type" value="Genomic_DNA"/>
</dbReference>
<comment type="caution">
    <text evidence="2">The sequence shown here is derived from an EMBL/GenBank/DDBJ whole genome shotgun (WGS) entry which is preliminary data.</text>
</comment>
<feature type="transmembrane region" description="Helical" evidence="1">
    <location>
        <begin position="148"/>
        <end position="166"/>
    </location>
</feature>
<feature type="transmembrane region" description="Helical" evidence="1">
    <location>
        <begin position="386"/>
        <end position="405"/>
    </location>
</feature>
<feature type="transmembrane region" description="Helical" evidence="1">
    <location>
        <begin position="300"/>
        <end position="321"/>
    </location>
</feature>
<keyword evidence="1" id="KW-0812">Transmembrane</keyword>
<dbReference type="Proteomes" id="UP000293637">
    <property type="component" value="Unassembled WGS sequence"/>
</dbReference>
<reference evidence="2 3" key="1">
    <citation type="journal article" date="2019" name="Sci. Transl. Med.">
        <title>Quorum sensing between bacterial species on the skin protects against epidermal injury in atopic dermatitis.</title>
        <authorList>
            <person name="Williams M.R."/>
        </authorList>
    </citation>
    <scope>NUCLEOTIDE SEQUENCE [LARGE SCALE GENOMIC DNA]</scope>
    <source>
        <strain evidence="2 3">E7</strain>
    </source>
</reference>
<keyword evidence="1" id="KW-0472">Membrane</keyword>
<dbReference type="InterPro" id="IPR045691">
    <property type="entry name" value="DUF6056"/>
</dbReference>
<keyword evidence="1" id="KW-1133">Transmembrane helix</keyword>
<proteinExistence type="predicted"/>
<sequence>MKVLKNYQSVFIILFFLLLSAITPLSGDDWTWRTHVGMDRLKSFFYDYNGRYISNIIEIIFVRSSFIRVIGMTIFSSLLILLMSRLAYKKRALQKSIVTLIIVMLMPTQIFAETFGWVAGYVNYVTSAVAMLYFVLLGQAIVNRQWKVTPLNVLLNIILAILSMLLVEHVSLYLLFVTVYFSIIYYLKYKRISKYLVYGFVSLFIGAIVMFSNKAYYSIATAKDAYRTVGTDQGLFNAMLDIYYTHNMYLIPLIFLACVYVAKKLNRIDKVNVILLLGMFLGTVYLFFNHRNLEVPHPSMTHIVAGILFIIYLGAFIGFALYNFYQTSRFDMLVLYALSTFVCTVPFFFITPYGGRTALASLIFVLLIVLTMVDEVTPDVTFTYSNWINVGLIVTLVVTILLPIGENKKTETERTQIVEHLPKNMKTVELPGLPYPQFHHMGDPTENTYMTPFFKLYYGIDYKKTKFIIKTHYH</sequence>
<evidence type="ECO:0008006" key="4">
    <source>
        <dbReference type="Google" id="ProtNLM"/>
    </source>
</evidence>
<evidence type="ECO:0000256" key="1">
    <source>
        <dbReference type="SAM" id="Phobius"/>
    </source>
</evidence>
<accession>A0A4Q9WAV1</accession>
<feature type="transmembrane region" description="Helical" evidence="1">
    <location>
        <begin position="195"/>
        <end position="212"/>
    </location>
</feature>
<feature type="transmembrane region" description="Helical" evidence="1">
    <location>
        <begin position="118"/>
        <end position="136"/>
    </location>
</feature>
<dbReference type="AlphaFoldDB" id="A0A4Q9WAV1"/>
<feature type="transmembrane region" description="Helical" evidence="1">
    <location>
        <begin position="242"/>
        <end position="262"/>
    </location>
</feature>
<evidence type="ECO:0000313" key="3">
    <source>
        <dbReference type="Proteomes" id="UP000293637"/>
    </source>
</evidence>
<dbReference type="Pfam" id="PF19528">
    <property type="entry name" value="DUF6056"/>
    <property type="match status" value="1"/>
</dbReference>
<protein>
    <recommendedName>
        <fullName evidence="4">Glucosyltransferase</fullName>
    </recommendedName>
</protein>
<feature type="transmembrane region" description="Helical" evidence="1">
    <location>
        <begin position="96"/>
        <end position="112"/>
    </location>
</feature>
<name>A0A4Q9WAV1_STALU</name>
<evidence type="ECO:0000313" key="2">
    <source>
        <dbReference type="EMBL" id="TBW72413.1"/>
    </source>
</evidence>
<feature type="transmembrane region" description="Helical" evidence="1">
    <location>
        <begin position="333"/>
        <end position="351"/>
    </location>
</feature>
<feature type="transmembrane region" description="Helical" evidence="1">
    <location>
        <begin position="172"/>
        <end position="188"/>
    </location>
</feature>